<proteinExistence type="inferred from homology"/>
<evidence type="ECO:0000256" key="4">
    <source>
        <dbReference type="SAM" id="Coils"/>
    </source>
</evidence>
<comment type="similarity">
    <text evidence="1">Belongs to the SMC family. SMC5 subfamily.</text>
</comment>
<dbReference type="GO" id="GO:0000724">
    <property type="term" value="P:double-strand break repair via homologous recombination"/>
    <property type="evidence" value="ECO:0007669"/>
    <property type="project" value="TreeGrafter"/>
</dbReference>
<dbReference type="Gene3D" id="3.40.50.300">
    <property type="entry name" value="P-loop containing nucleotide triphosphate hydrolases"/>
    <property type="match status" value="2"/>
</dbReference>
<feature type="compositionally biased region" description="Polar residues" evidence="5">
    <location>
        <begin position="26"/>
        <end position="37"/>
    </location>
</feature>
<feature type="coiled-coil region" evidence="4">
    <location>
        <begin position="477"/>
        <end position="511"/>
    </location>
</feature>
<feature type="domain" description="Rad50/SbcC-type AAA" evidence="6">
    <location>
        <begin position="110"/>
        <end position="323"/>
    </location>
</feature>
<protein>
    <recommendedName>
        <fullName evidence="2">Structural maintenance of chromosomes protein 5</fullName>
    </recommendedName>
</protein>
<dbReference type="GO" id="GO:0016887">
    <property type="term" value="F:ATP hydrolysis activity"/>
    <property type="evidence" value="ECO:0007669"/>
    <property type="project" value="InterPro"/>
</dbReference>
<evidence type="ECO:0000256" key="5">
    <source>
        <dbReference type="SAM" id="MobiDB-lite"/>
    </source>
</evidence>
<keyword evidence="3 4" id="KW-0175">Coiled coil</keyword>
<dbReference type="GO" id="GO:0003697">
    <property type="term" value="F:single-stranded DNA binding"/>
    <property type="evidence" value="ECO:0007669"/>
    <property type="project" value="TreeGrafter"/>
</dbReference>
<dbReference type="EMBL" id="BSYA01000011">
    <property type="protein sequence ID" value="GMG24391.1"/>
    <property type="molecule type" value="Genomic_DNA"/>
</dbReference>
<reference evidence="7" key="1">
    <citation type="submission" date="2023-04" db="EMBL/GenBank/DDBJ databases">
        <title>Aspergillus oryzae NBRC 4228.</title>
        <authorList>
            <person name="Ichikawa N."/>
            <person name="Sato H."/>
            <person name="Tonouchi N."/>
        </authorList>
    </citation>
    <scope>NUCLEOTIDE SEQUENCE</scope>
    <source>
        <strain evidence="7">NBRC 4228</strain>
    </source>
</reference>
<dbReference type="Proteomes" id="UP001165205">
    <property type="component" value="Unassembled WGS sequence"/>
</dbReference>
<evidence type="ECO:0000259" key="6">
    <source>
        <dbReference type="Pfam" id="PF13476"/>
    </source>
</evidence>
<feature type="compositionally biased region" description="Acidic residues" evidence="5">
    <location>
        <begin position="51"/>
        <end position="67"/>
    </location>
</feature>
<dbReference type="PANTHER" id="PTHR45916:SF1">
    <property type="entry name" value="STRUCTURAL MAINTENANCE OF CHROMOSOMES PROTEIN 5"/>
    <property type="match status" value="1"/>
</dbReference>
<feature type="coiled-coil region" evidence="4">
    <location>
        <begin position="265"/>
        <end position="359"/>
    </location>
</feature>
<feature type="coiled-coil region" evidence="4">
    <location>
        <begin position="704"/>
        <end position="823"/>
    </location>
</feature>
<organism evidence="7 8">
    <name type="scientific">Aspergillus oryzae</name>
    <name type="common">Yellow koji mold</name>
    <dbReference type="NCBI Taxonomy" id="5062"/>
    <lineage>
        <taxon>Eukaryota</taxon>
        <taxon>Fungi</taxon>
        <taxon>Dikarya</taxon>
        <taxon>Ascomycota</taxon>
        <taxon>Pezizomycotina</taxon>
        <taxon>Eurotiomycetes</taxon>
        <taxon>Eurotiomycetidae</taxon>
        <taxon>Eurotiales</taxon>
        <taxon>Aspergillaceae</taxon>
        <taxon>Aspergillus</taxon>
        <taxon>Aspergillus subgen. Circumdati</taxon>
    </lineage>
</organism>
<evidence type="ECO:0000313" key="7">
    <source>
        <dbReference type="EMBL" id="GMG24391.1"/>
    </source>
</evidence>
<evidence type="ECO:0000313" key="8">
    <source>
        <dbReference type="Proteomes" id="UP001165205"/>
    </source>
</evidence>
<dbReference type="GO" id="GO:0005634">
    <property type="term" value="C:nucleus"/>
    <property type="evidence" value="ECO:0007669"/>
    <property type="project" value="TreeGrafter"/>
</dbReference>
<dbReference type="Pfam" id="PF13476">
    <property type="entry name" value="AAA_23"/>
    <property type="match status" value="1"/>
</dbReference>
<dbReference type="InterPro" id="IPR027417">
    <property type="entry name" value="P-loop_NTPase"/>
</dbReference>
<evidence type="ECO:0000256" key="2">
    <source>
        <dbReference type="ARBA" id="ARBA00018687"/>
    </source>
</evidence>
<sequence>MPSLATVPRRRQRSEEEDESDDSSSTPGNPTPASNSSKRIRLDANSSGDEHDTEDTSSGTSDEEEGAENGNNVNGVSKLSKIAKTRNPQPMQNGDGAVQEAYKPGAIVRIKVTDFVTYTSAEFFPGPKLNMVIGPNGTGKSTLVCAICLGLGWGPAHLGRAKDPGEFVKHGCREATIEIELAGGPHFRRNPVVTRTIKRDGNKSSFTINGKTASRTQVLKLAQSFSIQIDNLCQFLPQDKVSEFAALTPIELLNSTQRAAAGAEMIEWHDNLKQLRARQKKLQADNKSDKDLLTNLEERQEMQRADVERMRQRAEIKRKIEMLELTRPMVKYKDMHNDFKDKRRRKEEIALEYENLKAELEPSLRAVNAKQEYCLQIDNVVSYKKARVEEAERTASALGKKIEQYEEKMKNLEKEIDAEKKSNANSKEDGMRIQQTINKLNRQLAEGAIEFDADWYNERIDKANQIKDDRRPLSEALKEKTDKVTELERHLQRLESQSGRQEEKLKQLSYESYKAYQWIQTNQDKFEKEVFGPPIVTCSVKDPKYADAVESLLQRNDYIAFTVQCRNDFRTLQRELNIGQKLADISIKTSSVSLDSFRPPLTGDEIRNLGFDGWAKDFINGPDPVVATLCSENRLHQTPIGHRAITDEEFRKIEQGSISSWVAGRQSYQITRRKEYGPSATSTRVRHLKPAKVWTSQPLDASAKQDLVRNIQVLKDEVRELQEKMDMERANLQQLGHDFDECERERDQLSIEKAEATLEYAVLLHEELIKLKIRHIEAFSDLEILKDRNIEHRDRLEAKNNELKDAMQEVKAMSVAVKEMMKQANKVVQLSERQPDLAALLSSLVDHTVDQLEADIDSEKARLELTHGGSSNIIKEFEEREKQIQKLRGKLSEFEAQLAEFDHAINEIRGKWEPKLDEIIKSISDAFSDSFARIGCAGQVTLDKAEDEAGADGEPGGSDFDQWSIQIHVKFREHENLSLLDSHRQSGGERAVSTIFYLMALQSLSASPFRVVDEINQGMDPRNERMVHGRLVDIACAPSENGGGGQYFLITPKLLSGLVYKPGMRVLCIYSGEHMPKDYEQLDFGQAVQRMRAIRDRGRALEDPTQRSNGHVDVHA</sequence>
<feature type="region of interest" description="Disordered" evidence="5">
    <location>
        <begin position="1"/>
        <end position="76"/>
    </location>
</feature>
<dbReference type="GO" id="GO:0030915">
    <property type="term" value="C:Smc5-Smc6 complex"/>
    <property type="evidence" value="ECO:0007669"/>
    <property type="project" value="TreeGrafter"/>
</dbReference>
<accession>A0AAN5BSB2</accession>
<feature type="coiled-coil region" evidence="4">
    <location>
        <begin position="877"/>
        <end position="911"/>
    </location>
</feature>
<dbReference type="AlphaFoldDB" id="A0AAN5BSB2"/>
<evidence type="ECO:0000256" key="1">
    <source>
        <dbReference type="ARBA" id="ARBA00010171"/>
    </source>
</evidence>
<dbReference type="InterPro" id="IPR038729">
    <property type="entry name" value="Rad50/SbcC_AAA"/>
</dbReference>
<dbReference type="SUPFAM" id="SSF52540">
    <property type="entry name" value="P-loop containing nucleoside triphosphate hydrolases"/>
    <property type="match status" value="2"/>
</dbReference>
<evidence type="ECO:0000256" key="3">
    <source>
        <dbReference type="ARBA" id="ARBA00023054"/>
    </source>
</evidence>
<dbReference type="PANTHER" id="PTHR45916">
    <property type="entry name" value="STRUCTURAL MAINTENANCE OF CHROMOSOMES PROTEIN 5"/>
    <property type="match status" value="1"/>
</dbReference>
<feature type="coiled-coil region" evidence="4">
    <location>
        <begin position="388"/>
        <end position="429"/>
    </location>
</feature>
<name>A0AAN5BSB2_ASPOZ</name>
<comment type="caution">
    <text evidence="7">The sequence shown here is derived from an EMBL/GenBank/DDBJ whole genome shotgun (WGS) entry which is preliminary data.</text>
</comment>
<gene>
    <name evidence="7" type="ORF">Aory04_000165000</name>
</gene>